<keyword evidence="2" id="KW-1185">Reference proteome</keyword>
<dbReference type="RefSeq" id="WP_174513141.1">
    <property type="nucleotide sequence ID" value="NZ_CABFMQ020000092.1"/>
</dbReference>
<sequence length="77" mass="8750">MHNDEAVNLTLSEKQDSETDFRGVCTDFGFAWQWEIWRGDNVVHEGAALSEAAAWRAVKSMIRVFGILDKNFSTNTQ</sequence>
<reference evidence="1 2" key="1">
    <citation type="submission" date="2019-05" db="EMBL/GenBank/DDBJ databases">
        <authorList>
            <person name="Farhan Ul Haque M."/>
        </authorList>
    </citation>
    <scope>NUCLEOTIDE SEQUENCE [LARGE SCALE GENOMIC DNA]</scope>
    <source>
        <strain evidence="1">2</strain>
    </source>
</reference>
<accession>A0A8B6M8C6</accession>
<dbReference type="Proteomes" id="UP000485880">
    <property type="component" value="Unassembled WGS sequence"/>
</dbReference>
<name>A0A8B6M8C6_METTU</name>
<keyword evidence="1" id="KW-0560">Oxidoreductase</keyword>
<protein>
    <submittedName>
        <fullName evidence="1">Putative BmoD (Butane monooxygenase-binding protein) protein</fullName>
    </submittedName>
</protein>
<proteinExistence type="predicted"/>
<evidence type="ECO:0000313" key="1">
    <source>
        <dbReference type="EMBL" id="VTZ51287.1"/>
    </source>
</evidence>
<evidence type="ECO:0000313" key="2">
    <source>
        <dbReference type="Proteomes" id="UP000485880"/>
    </source>
</evidence>
<keyword evidence="1" id="KW-0503">Monooxygenase</keyword>
<dbReference type="AlphaFoldDB" id="A0A8B6M8C6"/>
<comment type="caution">
    <text evidence="1">The sequence shown here is derived from an EMBL/GenBank/DDBJ whole genome shotgun (WGS) entry which is preliminary data.</text>
</comment>
<gene>
    <name evidence="1" type="primary">bmoD</name>
    <name evidence="1" type="ORF">MPC4_340043</name>
</gene>
<dbReference type="EMBL" id="CABFMQ020000092">
    <property type="protein sequence ID" value="VTZ51287.1"/>
    <property type="molecule type" value="Genomic_DNA"/>
</dbReference>
<dbReference type="GO" id="GO:0004497">
    <property type="term" value="F:monooxygenase activity"/>
    <property type="evidence" value="ECO:0007669"/>
    <property type="project" value="UniProtKB-KW"/>
</dbReference>
<organism evidence="1 2">
    <name type="scientific">Methylocella tundrae</name>
    <dbReference type="NCBI Taxonomy" id="227605"/>
    <lineage>
        <taxon>Bacteria</taxon>
        <taxon>Pseudomonadati</taxon>
        <taxon>Pseudomonadota</taxon>
        <taxon>Alphaproteobacteria</taxon>
        <taxon>Hyphomicrobiales</taxon>
        <taxon>Beijerinckiaceae</taxon>
        <taxon>Methylocella</taxon>
    </lineage>
</organism>